<evidence type="ECO:0000313" key="7">
    <source>
        <dbReference type="Proteomes" id="UP000826722"/>
    </source>
</evidence>
<dbReference type="AlphaFoldDB" id="A0A8D5JS74"/>
<dbReference type="InterPro" id="IPR032808">
    <property type="entry name" value="DoxX"/>
</dbReference>
<feature type="transmembrane region" description="Helical" evidence="5">
    <location>
        <begin position="49"/>
        <end position="67"/>
    </location>
</feature>
<keyword evidence="2 5" id="KW-0812">Transmembrane</keyword>
<dbReference type="GO" id="GO:0016020">
    <property type="term" value="C:membrane"/>
    <property type="evidence" value="ECO:0007669"/>
    <property type="project" value="UniProtKB-SubCell"/>
</dbReference>
<feature type="transmembrane region" description="Helical" evidence="5">
    <location>
        <begin position="7"/>
        <end position="29"/>
    </location>
</feature>
<dbReference type="Proteomes" id="UP000826722">
    <property type="component" value="Chromosome"/>
</dbReference>
<keyword evidence="4 5" id="KW-0472">Membrane</keyword>
<dbReference type="EMBL" id="AP024110">
    <property type="protein sequence ID" value="BCM26156.1"/>
    <property type="molecule type" value="Genomic_DNA"/>
</dbReference>
<dbReference type="RefSeq" id="WP_221764173.1">
    <property type="nucleotide sequence ID" value="NZ_AP024110.1"/>
</dbReference>
<evidence type="ECO:0000256" key="1">
    <source>
        <dbReference type="ARBA" id="ARBA00004141"/>
    </source>
</evidence>
<reference evidence="6" key="1">
    <citation type="journal article" date="2021" name="Arch. Microbiol.">
        <title>Methyloradius palustris gen. nov., sp. nov., a methanol-oxidizing bacterium isolated from snow.</title>
        <authorList>
            <person name="Miyadera T."/>
            <person name="Kojima H."/>
            <person name="Fukui M."/>
        </authorList>
    </citation>
    <scope>NUCLEOTIDE SEQUENCE</scope>
    <source>
        <strain evidence="6">Zm11</strain>
    </source>
</reference>
<evidence type="ECO:0000256" key="4">
    <source>
        <dbReference type="ARBA" id="ARBA00023136"/>
    </source>
</evidence>
<evidence type="ECO:0000256" key="2">
    <source>
        <dbReference type="ARBA" id="ARBA00022692"/>
    </source>
</evidence>
<dbReference type="KEGG" id="mpau:ZMTM_24150"/>
<keyword evidence="7" id="KW-1185">Reference proteome</keyword>
<keyword evidence="3 5" id="KW-1133">Transmembrane helix</keyword>
<proteinExistence type="predicted"/>
<accession>A0A8D5JS74</accession>
<evidence type="ECO:0000256" key="3">
    <source>
        <dbReference type="ARBA" id="ARBA00022989"/>
    </source>
</evidence>
<comment type="subcellular location">
    <subcellularLocation>
        <location evidence="1">Membrane</location>
        <topology evidence="1">Multi-pass membrane protein</topology>
    </subcellularLocation>
</comment>
<name>A0A8D5JS74_9PROT</name>
<evidence type="ECO:0000313" key="6">
    <source>
        <dbReference type="EMBL" id="BCM26156.1"/>
    </source>
</evidence>
<protein>
    <submittedName>
        <fullName evidence="6">Membrane protein</fullName>
    </submittedName>
</protein>
<gene>
    <name evidence="6" type="ORF">ZMTM_24150</name>
</gene>
<dbReference type="Pfam" id="PF07681">
    <property type="entry name" value="DoxX"/>
    <property type="match status" value="1"/>
</dbReference>
<evidence type="ECO:0000256" key="5">
    <source>
        <dbReference type="SAM" id="Phobius"/>
    </source>
</evidence>
<organism evidence="6 7">
    <name type="scientific">Methyloradius palustris</name>
    <dbReference type="NCBI Taxonomy" id="2778876"/>
    <lineage>
        <taxon>Bacteria</taxon>
        <taxon>Pseudomonadati</taxon>
        <taxon>Pseudomonadota</taxon>
        <taxon>Betaproteobacteria</taxon>
        <taxon>Nitrosomonadales</taxon>
        <taxon>Methylophilaceae</taxon>
        <taxon>Methyloradius</taxon>
    </lineage>
</organism>
<sequence length="125" mass="13809">MNKFISFIGRILLSQIFLGAVVIKLLSIISDPDGYTKYQMLLANLNLPGVFAPLFILIQIIGGLALFFGYKTKIAAYVMGVFSLFLAYILGFQLEILMLYLAIAGGLFTLAVNPQTPWALDNLKK</sequence>